<reference evidence="3 4" key="1">
    <citation type="submission" date="2021-01" db="EMBL/GenBank/DDBJ databases">
        <title>Whole genome shotgun sequence of Actinoplanes couchii NBRC 106145.</title>
        <authorList>
            <person name="Komaki H."/>
            <person name="Tamura T."/>
        </authorList>
    </citation>
    <scope>NUCLEOTIDE SEQUENCE [LARGE SCALE GENOMIC DNA]</scope>
    <source>
        <strain evidence="3 4">NBRC 106145</strain>
    </source>
</reference>
<protein>
    <submittedName>
        <fullName evidence="3">Anti-sigma regulatory factor</fullName>
    </submittedName>
</protein>
<dbReference type="InterPro" id="IPR050267">
    <property type="entry name" value="Anti-sigma-factor_SerPK"/>
</dbReference>
<accession>A0ABQ3XUI2</accession>
<keyword evidence="1" id="KW-0808">Transferase</keyword>
<keyword evidence="1" id="KW-0418">Kinase</keyword>
<name>A0ABQ3XUI2_9ACTN</name>
<dbReference type="InterPro" id="IPR036890">
    <property type="entry name" value="HATPase_C_sf"/>
</dbReference>
<dbReference type="PANTHER" id="PTHR35526:SF3">
    <property type="entry name" value="ANTI-SIGMA-F FACTOR RSBW"/>
    <property type="match status" value="1"/>
</dbReference>
<evidence type="ECO:0000313" key="4">
    <source>
        <dbReference type="Proteomes" id="UP000612282"/>
    </source>
</evidence>
<dbReference type="InterPro" id="IPR003594">
    <property type="entry name" value="HATPase_dom"/>
</dbReference>
<comment type="caution">
    <text evidence="3">The sequence shown here is derived from an EMBL/GenBank/DDBJ whole genome shotgun (WGS) entry which is preliminary data.</text>
</comment>
<dbReference type="Proteomes" id="UP000612282">
    <property type="component" value="Unassembled WGS sequence"/>
</dbReference>
<keyword evidence="4" id="KW-1185">Reference proteome</keyword>
<dbReference type="SUPFAM" id="SSF55874">
    <property type="entry name" value="ATPase domain of HSP90 chaperone/DNA topoisomerase II/histidine kinase"/>
    <property type="match status" value="1"/>
</dbReference>
<evidence type="ECO:0000259" key="2">
    <source>
        <dbReference type="Pfam" id="PF13581"/>
    </source>
</evidence>
<proteinExistence type="predicted"/>
<keyword evidence="1" id="KW-0723">Serine/threonine-protein kinase</keyword>
<dbReference type="PANTHER" id="PTHR35526">
    <property type="entry name" value="ANTI-SIGMA-F FACTOR RSBW-RELATED"/>
    <property type="match status" value="1"/>
</dbReference>
<dbReference type="Gene3D" id="3.30.565.10">
    <property type="entry name" value="Histidine kinase-like ATPase, C-terminal domain"/>
    <property type="match status" value="1"/>
</dbReference>
<feature type="domain" description="Histidine kinase/HSP90-like ATPase" evidence="2">
    <location>
        <begin position="22"/>
        <end position="133"/>
    </location>
</feature>
<sequence>MTSLRTSPPPPIAALLNEWALSTPTQLRELRAGLVEALQTHSAVTGRKLSDIPERMILVATELATNAIKHGLPPTAVRLMHTGTQFVLDVADHDLTNLPELAHDRPVNAGGRGLHLARAMALEVGWYATSSAKHIWAVFPIDT</sequence>
<organism evidence="3 4">
    <name type="scientific">Actinoplanes couchii</name>
    <dbReference type="NCBI Taxonomy" id="403638"/>
    <lineage>
        <taxon>Bacteria</taxon>
        <taxon>Bacillati</taxon>
        <taxon>Actinomycetota</taxon>
        <taxon>Actinomycetes</taxon>
        <taxon>Micromonosporales</taxon>
        <taxon>Micromonosporaceae</taxon>
        <taxon>Actinoplanes</taxon>
    </lineage>
</organism>
<dbReference type="Pfam" id="PF13581">
    <property type="entry name" value="HATPase_c_2"/>
    <property type="match status" value="1"/>
</dbReference>
<gene>
    <name evidence="3" type="ORF">Aco03nite_105040</name>
</gene>
<evidence type="ECO:0000256" key="1">
    <source>
        <dbReference type="ARBA" id="ARBA00022527"/>
    </source>
</evidence>
<evidence type="ECO:0000313" key="3">
    <source>
        <dbReference type="EMBL" id="GID62100.1"/>
    </source>
</evidence>
<dbReference type="CDD" id="cd16936">
    <property type="entry name" value="HATPase_RsbW-like"/>
    <property type="match status" value="1"/>
</dbReference>
<dbReference type="EMBL" id="BOMG01000170">
    <property type="protein sequence ID" value="GID62100.1"/>
    <property type="molecule type" value="Genomic_DNA"/>
</dbReference>
<dbReference type="RefSeq" id="WP_203810735.1">
    <property type="nucleotide sequence ID" value="NZ_BAAAQE010000121.1"/>
</dbReference>